<evidence type="ECO:0000256" key="5">
    <source>
        <dbReference type="SAM" id="Phobius"/>
    </source>
</evidence>
<dbReference type="GO" id="GO:0016020">
    <property type="term" value="C:membrane"/>
    <property type="evidence" value="ECO:0007669"/>
    <property type="project" value="UniProtKB-SubCell"/>
</dbReference>
<organism evidence="6 7">
    <name type="scientific">Roseibium aggregatum (strain ATCC 25650 / DSM 13394 / JCM 20685 / NBRC 16684 / NCIMB 2208 / IAM 12614 / B1)</name>
    <name type="common">Stappia aggregata</name>
    <dbReference type="NCBI Taxonomy" id="384765"/>
    <lineage>
        <taxon>Bacteria</taxon>
        <taxon>Pseudomonadati</taxon>
        <taxon>Pseudomonadota</taxon>
        <taxon>Alphaproteobacteria</taxon>
        <taxon>Hyphomicrobiales</taxon>
        <taxon>Stappiaceae</taxon>
        <taxon>Roseibium</taxon>
    </lineage>
</organism>
<dbReference type="PANTHER" id="PTHR35814">
    <property type="match status" value="1"/>
</dbReference>
<keyword evidence="3 5" id="KW-1133">Transmembrane helix</keyword>
<dbReference type="InterPro" id="IPR023352">
    <property type="entry name" value="MAPEG-like_dom_sf"/>
</dbReference>
<name>A0NSH0_ROSAI</name>
<feature type="transmembrane region" description="Helical" evidence="5">
    <location>
        <begin position="6"/>
        <end position="25"/>
    </location>
</feature>
<comment type="subcellular location">
    <subcellularLocation>
        <location evidence="1">Membrane</location>
    </subcellularLocation>
</comment>
<keyword evidence="2 5" id="KW-0812">Transmembrane</keyword>
<evidence type="ECO:0000256" key="1">
    <source>
        <dbReference type="ARBA" id="ARBA00004370"/>
    </source>
</evidence>
<evidence type="ECO:0000313" key="7">
    <source>
        <dbReference type="Proteomes" id="UP000004848"/>
    </source>
</evidence>
<accession>A0NSH0</accession>
<protein>
    <recommendedName>
        <fullName evidence="8">Glutathione metabolism protein</fullName>
    </recommendedName>
</protein>
<sequence length="134" mass="14609">MTVYITPFFAGLLTLFYIALSIRVIGVRKSERIGLGDGGHGGLQRRMRAHGNFAEYTPLALLLMLMLELTGTTPWLLWALGLALLIGRALHAYSVSQEPEPLKFRIAGMGLTFTVLTAAALILVLQSAGWILNV</sequence>
<dbReference type="SUPFAM" id="SSF161084">
    <property type="entry name" value="MAPEG domain-like"/>
    <property type="match status" value="1"/>
</dbReference>
<dbReference type="InterPro" id="IPR001129">
    <property type="entry name" value="Membr-assoc_MAPEG"/>
</dbReference>
<dbReference type="eggNOG" id="COG3788">
    <property type="taxonomic scope" value="Bacteria"/>
</dbReference>
<dbReference type="Proteomes" id="UP000004848">
    <property type="component" value="Unassembled WGS sequence"/>
</dbReference>
<proteinExistence type="predicted"/>
<evidence type="ECO:0000313" key="6">
    <source>
        <dbReference type="EMBL" id="EAV44499.1"/>
    </source>
</evidence>
<dbReference type="PANTHER" id="PTHR35814:SF1">
    <property type="entry name" value="GLUTATHIONE S-TRANSFERASE-RELATED"/>
    <property type="match status" value="1"/>
</dbReference>
<evidence type="ECO:0000256" key="3">
    <source>
        <dbReference type="ARBA" id="ARBA00022989"/>
    </source>
</evidence>
<dbReference type="AlphaFoldDB" id="A0NSH0"/>
<dbReference type="EMBL" id="AAUW01000006">
    <property type="protein sequence ID" value="EAV44499.1"/>
    <property type="molecule type" value="Genomic_DNA"/>
</dbReference>
<evidence type="ECO:0000256" key="2">
    <source>
        <dbReference type="ARBA" id="ARBA00022692"/>
    </source>
</evidence>
<dbReference type="RefSeq" id="WP_006934293.1">
    <property type="nucleotide sequence ID" value="NZ_AAUW01000006.1"/>
</dbReference>
<gene>
    <name evidence="6" type="ORF">SIAM614_05035</name>
</gene>
<dbReference type="Gene3D" id="1.20.120.550">
    <property type="entry name" value="Membrane associated eicosanoid/glutathione metabolism-like domain"/>
    <property type="match status" value="1"/>
</dbReference>
<reference evidence="6 7" key="1">
    <citation type="submission" date="2006-05" db="EMBL/GenBank/DDBJ databases">
        <authorList>
            <person name="King G."/>
            <person name="Ferriera S."/>
            <person name="Johnson J."/>
            <person name="Kravitz S."/>
            <person name="Beeson K."/>
            <person name="Sutton G."/>
            <person name="Rogers Y.-H."/>
            <person name="Friedman R."/>
            <person name="Frazier M."/>
            <person name="Venter J.C."/>
        </authorList>
    </citation>
    <scope>NUCLEOTIDE SEQUENCE [LARGE SCALE GENOMIC DNA]</scope>
    <source>
        <strain evidence="7">ATCC 25650 / DSM 13394 / JCM 20685 / NBRC 16684 / NCIMB 2208 / IAM 12614 / B1</strain>
    </source>
</reference>
<dbReference type="OrthoDB" id="7619858at2"/>
<keyword evidence="4 5" id="KW-0472">Membrane</keyword>
<comment type="caution">
    <text evidence="6">The sequence shown here is derived from an EMBL/GenBank/DDBJ whole genome shotgun (WGS) entry which is preliminary data.</text>
</comment>
<dbReference type="GeneID" id="68846445"/>
<feature type="transmembrane region" description="Helical" evidence="5">
    <location>
        <begin position="106"/>
        <end position="132"/>
    </location>
</feature>
<evidence type="ECO:0008006" key="8">
    <source>
        <dbReference type="Google" id="ProtNLM"/>
    </source>
</evidence>
<dbReference type="Pfam" id="PF01124">
    <property type="entry name" value="MAPEG"/>
    <property type="match status" value="1"/>
</dbReference>
<feature type="transmembrane region" description="Helical" evidence="5">
    <location>
        <begin position="53"/>
        <end position="69"/>
    </location>
</feature>
<evidence type="ECO:0000256" key="4">
    <source>
        <dbReference type="ARBA" id="ARBA00023136"/>
    </source>
</evidence>